<evidence type="ECO:0000313" key="3">
    <source>
        <dbReference type="Proteomes" id="UP000284706"/>
    </source>
</evidence>
<comment type="caution">
    <text evidence="2">The sequence shown here is derived from an EMBL/GenBank/DDBJ whole genome shotgun (WGS) entry which is preliminary data.</text>
</comment>
<feature type="domain" description="Ribonuclease H1 N-terminal" evidence="1">
    <location>
        <begin position="15"/>
        <end position="55"/>
    </location>
</feature>
<dbReference type="Proteomes" id="UP000284706">
    <property type="component" value="Unassembled WGS sequence"/>
</dbReference>
<evidence type="ECO:0000259" key="1">
    <source>
        <dbReference type="Pfam" id="PF01693"/>
    </source>
</evidence>
<dbReference type="Pfam" id="PF01693">
    <property type="entry name" value="Cauli_VI"/>
    <property type="match status" value="1"/>
</dbReference>
<dbReference type="OrthoDB" id="3270804at2759"/>
<dbReference type="SUPFAM" id="SSF55658">
    <property type="entry name" value="L9 N-domain-like"/>
    <property type="match status" value="1"/>
</dbReference>
<reference evidence="2 3" key="1">
    <citation type="journal article" date="2018" name="Evol. Lett.">
        <title>Horizontal gene cluster transfer increased hallucinogenic mushroom diversity.</title>
        <authorList>
            <person name="Reynolds H.T."/>
            <person name="Vijayakumar V."/>
            <person name="Gluck-Thaler E."/>
            <person name="Korotkin H.B."/>
            <person name="Matheny P.B."/>
            <person name="Slot J.C."/>
        </authorList>
    </citation>
    <scope>NUCLEOTIDE SEQUENCE [LARGE SCALE GENOMIC DNA]</scope>
    <source>
        <strain evidence="2 3">SRW20</strain>
    </source>
</reference>
<dbReference type="InParanoid" id="A0A409XBH7"/>
<dbReference type="EMBL" id="NHYE01003696">
    <property type="protein sequence ID" value="PPQ88158.1"/>
    <property type="molecule type" value="Genomic_DNA"/>
</dbReference>
<organism evidence="2 3">
    <name type="scientific">Gymnopilus dilepis</name>
    <dbReference type="NCBI Taxonomy" id="231916"/>
    <lineage>
        <taxon>Eukaryota</taxon>
        <taxon>Fungi</taxon>
        <taxon>Dikarya</taxon>
        <taxon>Basidiomycota</taxon>
        <taxon>Agaricomycotina</taxon>
        <taxon>Agaricomycetes</taxon>
        <taxon>Agaricomycetidae</taxon>
        <taxon>Agaricales</taxon>
        <taxon>Agaricineae</taxon>
        <taxon>Hymenogastraceae</taxon>
        <taxon>Gymnopilus</taxon>
    </lineage>
</organism>
<sequence length="85" mass="9335">VTVSDTITKEEQHRWYAVVVGRDPGVFNGSSSITSNVQRIPGAQVVKCISEAEARQIFETALDAGQVEKVELVLNRSTLSRADFE</sequence>
<keyword evidence="3" id="KW-1185">Reference proteome</keyword>
<feature type="non-terminal residue" evidence="2">
    <location>
        <position position="1"/>
    </location>
</feature>
<dbReference type="Gene3D" id="3.40.970.10">
    <property type="entry name" value="Ribonuclease H1, N-terminal domain"/>
    <property type="match status" value="1"/>
</dbReference>
<protein>
    <recommendedName>
        <fullName evidence="1">Ribonuclease H1 N-terminal domain-containing protein</fullName>
    </recommendedName>
</protein>
<dbReference type="InterPro" id="IPR011320">
    <property type="entry name" value="RNase_H1_N"/>
</dbReference>
<dbReference type="InterPro" id="IPR009027">
    <property type="entry name" value="Ribosomal_bL9/RNase_H1_N"/>
</dbReference>
<dbReference type="InterPro" id="IPR037056">
    <property type="entry name" value="RNase_H1_N_sf"/>
</dbReference>
<dbReference type="AlphaFoldDB" id="A0A409XBH7"/>
<proteinExistence type="predicted"/>
<accession>A0A409XBH7</accession>
<evidence type="ECO:0000313" key="2">
    <source>
        <dbReference type="EMBL" id="PPQ88158.1"/>
    </source>
</evidence>
<name>A0A409XBH7_9AGAR</name>
<gene>
    <name evidence="2" type="ORF">CVT26_012707</name>
</gene>